<evidence type="ECO:0000256" key="1">
    <source>
        <dbReference type="SAM" id="MobiDB-lite"/>
    </source>
</evidence>
<feature type="compositionally biased region" description="Basic and acidic residues" evidence="1">
    <location>
        <begin position="720"/>
        <end position="735"/>
    </location>
</feature>
<dbReference type="OrthoDB" id="10354334at2759"/>
<feature type="region of interest" description="Disordered" evidence="1">
    <location>
        <begin position="127"/>
        <end position="240"/>
    </location>
</feature>
<feature type="compositionally biased region" description="Polar residues" evidence="1">
    <location>
        <begin position="809"/>
        <end position="834"/>
    </location>
</feature>
<feature type="compositionally biased region" description="Low complexity" evidence="1">
    <location>
        <begin position="165"/>
        <end position="179"/>
    </location>
</feature>
<feature type="region of interest" description="Disordered" evidence="1">
    <location>
        <begin position="801"/>
        <end position="840"/>
    </location>
</feature>
<comment type="caution">
    <text evidence="2">The sequence shown here is derived from an EMBL/GenBank/DDBJ whole genome shotgun (WGS) entry which is preliminary data.</text>
</comment>
<feature type="compositionally biased region" description="Acidic residues" evidence="1">
    <location>
        <begin position="155"/>
        <end position="164"/>
    </location>
</feature>
<dbReference type="EMBL" id="LSRX01000131">
    <property type="protein sequence ID" value="OLQ07837.1"/>
    <property type="molecule type" value="Genomic_DNA"/>
</dbReference>
<proteinExistence type="predicted"/>
<gene>
    <name evidence="2" type="ORF">AK812_SmicGene8706</name>
</gene>
<dbReference type="AlphaFoldDB" id="A0A1Q9EKB4"/>
<accession>A0A1Q9EKB4</accession>
<feature type="region of interest" description="Disordered" evidence="1">
    <location>
        <begin position="856"/>
        <end position="919"/>
    </location>
</feature>
<feature type="region of interest" description="Disordered" evidence="1">
    <location>
        <begin position="579"/>
        <end position="628"/>
    </location>
</feature>
<keyword evidence="3" id="KW-1185">Reference proteome</keyword>
<name>A0A1Q9EKB4_SYMMI</name>
<feature type="compositionally biased region" description="Basic and acidic residues" evidence="1">
    <location>
        <begin position="898"/>
        <end position="910"/>
    </location>
</feature>
<feature type="compositionally biased region" description="Polar residues" evidence="1">
    <location>
        <begin position="859"/>
        <end position="880"/>
    </location>
</feature>
<reference evidence="2 3" key="1">
    <citation type="submission" date="2016-02" db="EMBL/GenBank/DDBJ databases">
        <title>Genome analysis of coral dinoflagellate symbionts highlights evolutionary adaptations to a symbiotic lifestyle.</title>
        <authorList>
            <person name="Aranda M."/>
            <person name="Li Y."/>
            <person name="Liew Y.J."/>
            <person name="Baumgarten S."/>
            <person name="Simakov O."/>
            <person name="Wilson M."/>
            <person name="Piel J."/>
            <person name="Ashoor H."/>
            <person name="Bougouffa S."/>
            <person name="Bajic V.B."/>
            <person name="Ryu T."/>
            <person name="Ravasi T."/>
            <person name="Bayer T."/>
            <person name="Micklem G."/>
            <person name="Kim H."/>
            <person name="Bhak J."/>
            <person name="Lajeunesse T.C."/>
            <person name="Voolstra C.R."/>
        </authorList>
    </citation>
    <scope>NUCLEOTIDE SEQUENCE [LARGE SCALE GENOMIC DNA]</scope>
    <source>
        <strain evidence="2 3">CCMP2467</strain>
    </source>
</reference>
<feature type="compositionally biased region" description="Pro residues" evidence="1">
    <location>
        <begin position="180"/>
        <end position="190"/>
    </location>
</feature>
<feature type="region of interest" description="Disordered" evidence="1">
    <location>
        <begin position="676"/>
        <end position="751"/>
    </location>
</feature>
<sequence>MDSKAQIIRKSLDGQLQCTSSVNKMKDVFCLVFVEGYTWQGKPHPLAAQHTNCACTAQPDARRMLYLPVPHSTGLVPQAGGVLAWLEVSSPVTQWPASFSGTAHDTVLHRLDLGALTHLTSGAMSKRSLDAGEAGPTSRPRLLPPPLASTVYEEASSEPEEDPVGEPGPVIPSAVAKTSAPPPPPPPMPPSSDSSTVDASLAKATPIPATVGPRPRSHMAHLRSGPPAPSPATPAADFLSPPGASEGVHIFVPGPRGVSCLVPVTAPVLLTPPILNVSTCLLWMNRADGSTLRPEKIVFGVLRWVKSLGRRPRCQLEVTPQRRVQLLSLGVLSRPDVALALRHVFRGAPGVVVPRLSLAHTDRHQRHLLQALKVCLLCRAAPTMLRSRSPTPALYSLIFRFAWFGSRVVMLHPRLPWLCDWELCRFPALMLSSEGCLTPPCLVSHGRLLSGTVDVPALCQMSENPSATMDQSQAALLAEIFHGWQEAAQSVAEADDVVPGAVPGSLAATRAATAAADPRLLSSFCILDWCAALAYCPASSSAFSSDVFKLSTSLCSNSSIDVPSPLQLLPDTCDSILPDVHPSTMGKAQRQRRQSSRPGQLNRALSRSDETRDPSSTTSPTAVPEVPEELDHASHALTPREKALFGYVTWSTSQPPPMTVFVRPYLQALTDSASKRSEKHAAGGDATMVDTVPSPSTPPLDVLSDGKRGRSRRLSSRSASLERGRGSRTAVDPRGRSPLPRRRGAEAGATARLAVPSRNVGFSKDGEPYLLPKPKRYPLRRPDPIDVEVDATVAPAATRTAAEMKLQSKKPTATTKTQELASSTTKKGGPATQSRLRKFRAPHFAVKYAAAKPKLAELPSSQSGDQQPGNETSLVASSASVDPPTTRRPLRTAQPAARDPRAGKRQRTNDLRTSSPDDFSVSVAAATPLVAEPGDLIESLLKAPMAVDSDPLTPTPTDGAGGTETLRTAPELSTTSTPVRKSAVLPADYLYSEDGPLATAKRPRCKGIWFIPEPAESQDDPETSKGAVSSASLRVYKALLWQSFMCELWSSAVLWPSA</sequence>
<evidence type="ECO:0000313" key="3">
    <source>
        <dbReference type="Proteomes" id="UP000186817"/>
    </source>
</evidence>
<dbReference type="Proteomes" id="UP000186817">
    <property type="component" value="Unassembled WGS sequence"/>
</dbReference>
<evidence type="ECO:0000313" key="2">
    <source>
        <dbReference type="EMBL" id="OLQ07837.1"/>
    </source>
</evidence>
<organism evidence="2 3">
    <name type="scientific">Symbiodinium microadriaticum</name>
    <name type="common">Dinoflagellate</name>
    <name type="synonym">Zooxanthella microadriatica</name>
    <dbReference type="NCBI Taxonomy" id="2951"/>
    <lineage>
        <taxon>Eukaryota</taxon>
        <taxon>Sar</taxon>
        <taxon>Alveolata</taxon>
        <taxon>Dinophyceae</taxon>
        <taxon>Suessiales</taxon>
        <taxon>Symbiodiniaceae</taxon>
        <taxon>Symbiodinium</taxon>
    </lineage>
</organism>
<protein>
    <submittedName>
        <fullName evidence="2">Uncharacterized protein</fullName>
    </submittedName>
</protein>
<feature type="region of interest" description="Disordered" evidence="1">
    <location>
        <begin position="947"/>
        <end position="978"/>
    </location>
</feature>